<comment type="caution">
    <text evidence="2">The sequence shown here is derived from an EMBL/GenBank/DDBJ whole genome shotgun (WGS) entry which is preliminary data.</text>
</comment>
<feature type="region of interest" description="Disordered" evidence="1">
    <location>
        <begin position="40"/>
        <end position="117"/>
    </location>
</feature>
<protein>
    <submittedName>
        <fullName evidence="2">Putative metallo-hydrolase oxidoreductase protein</fullName>
    </submittedName>
</protein>
<dbReference type="Proteomes" id="UP000265631">
    <property type="component" value="Unassembled WGS sequence"/>
</dbReference>
<dbReference type="EMBL" id="PXXK01000719">
    <property type="protein sequence ID" value="RFN42554.1"/>
    <property type="molecule type" value="Genomic_DNA"/>
</dbReference>
<evidence type="ECO:0000313" key="2">
    <source>
        <dbReference type="EMBL" id="RFN42554.1"/>
    </source>
</evidence>
<accession>A0A395M529</accession>
<keyword evidence="3" id="KW-1185">Reference proteome</keyword>
<keyword evidence="2" id="KW-0378">Hydrolase</keyword>
<organism evidence="2 3">
    <name type="scientific">Fusarium flagelliforme</name>
    <dbReference type="NCBI Taxonomy" id="2675880"/>
    <lineage>
        <taxon>Eukaryota</taxon>
        <taxon>Fungi</taxon>
        <taxon>Dikarya</taxon>
        <taxon>Ascomycota</taxon>
        <taxon>Pezizomycotina</taxon>
        <taxon>Sordariomycetes</taxon>
        <taxon>Hypocreomycetidae</taxon>
        <taxon>Hypocreales</taxon>
        <taxon>Nectriaceae</taxon>
        <taxon>Fusarium</taxon>
        <taxon>Fusarium incarnatum-equiseti species complex</taxon>
    </lineage>
</organism>
<reference evidence="2 3" key="1">
    <citation type="journal article" date="2018" name="PLoS Pathog.">
        <title>Evolution of structural diversity of trichothecenes, a family of toxins produced by plant pathogenic and entomopathogenic fungi.</title>
        <authorList>
            <person name="Proctor R.H."/>
            <person name="McCormick S.P."/>
            <person name="Kim H.S."/>
            <person name="Cardoza R.E."/>
            <person name="Stanley A.M."/>
            <person name="Lindo L."/>
            <person name="Kelly A."/>
            <person name="Brown D.W."/>
            <person name="Lee T."/>
            <person name="Vaughan M.M."/>
            <person name="Alexander N.J."/>
            <person name="Busman M."/>
            <person name="Gutierrez S."/>
        </authorList>
    </citation>
    <scope>NUCLEOTIDE SEQUENCE [LARGE SCALE GENOMIC DNA]</scope>
    <source>
        <strain evidence="2 3">NRRL 13405</strain>
    </source>
</reference>
<evidence type="ECO:0000313" key="3">
    <source>
        <dbReference type="Proteomes" id="UP000265631"/>
    </source>
</evidence>
<feature type="compositionally biased region" description="Basic and acidic residues" evidence="1">
    <location>
        <begin position="97"/>
        <end position="106"/>
    </location>
</feature>
<feature type="compositionally biased region" description="Polar residues" evidence="1">
    <location>
        <begin position="54"/>
        <end position="66"/>
    </location>
</feature>
<dbReference type="AlphaFoldDB" id="A0A395M529"/>
<sequence>MSILRITNNRGLLALRPVIARTTITSQAPRVSFIQRNTYASQGYGDGKGDPVASNPQEQGANSQATHDAEHPGPTPPAAKGKGKQPEDASAQSGGSRSKDAVEKGKSPTAGKLGGKE</sequence>
<evidence type="ECO:0000256" key="1">
    <source>
        <dbReference type="SAM" id="MobiDB-lite"/>
    </source>
</evidence>
<name>A0A395M529_9HYPO</name>
<dbReference type="GO" id="GO:0016787">
    <property type="term" value="F:hydrolase activity"/>
    <property type="evidence" value="ECO:0007669"/>
    <property type="project" value="UniProtKB-KW"/>
</dbReference>
<dbReference type="STRING" id="2594813.A0A395M529"/>
<proteinExistence type="predicted"/>
<gene>
    <name evidence="2" type="ORF">FIE12Z_12792</name>
</gene>